<dbReference type="AlphaFoldDB" id="A0A0H2RTZ8"/>
<keyword evidence="2" id="KW-1185">Reference proteome</keyword>
<dbReference type="OrthoDB" id="5424209at2759"/>
<dbReference type="EMBL" id="KQ085931">
    <property type="protein sequence ID" value="KLO15344.1"/>
    <property type="molecule type" value="Genomic_DNA"/>
</dbReference>
<organism evidence="1 2">
    <name type="scientific">Schizopora paradoxa</name>
    <dbReference type="NCBI Taxonomy" id="27342"/>
    <lineage>
        <taxon>Eukaryota</taxon>
        <taxon>Fungi</taxon>
        <taxon>Dikarya</taxon>
        <taxon>Basidiomycota</taxon>
        <taxon>Agaricomycotina</taxon>
        <taxon>Agaricomycetes</taxon>
        <taxon>Hymenochaetales</taxon>
        <taxon>Schizoporaceae</taxon>
        <taxon>Schizopora</taxon>
    </lineage>
</organism>
<accession>A0A0H2RTZ8</accession>
<dbReference type="Proteomes" id="UP000053477">
    <property type="component" value="Unassembled WGS sequence"/>
</dbReference>
<name>A0A0H2RTZ8_9AGAM</name>
<proteinExistence type="predicted"/>
<gene>
    <name evidence="1" type="ORF">SCHPADRAFT_938823</name>
</gene>
<evidence type="ECO:0000313" key="1">
    <source>
        <dbReference type="EMBL" id="KLO15344.1"/>
    </source>
</evidence>
<sequence>MLECKSLAIQDRELTSPTSPIGTSTLSDVHTVVAPALVSPFEAKHYWHGISDDPPELLYRSDLESNPFPLPKPGVRFFQLPVKTASGTWGTAMNNQVWREVAPLIVALFKERRIMYSALMSVRFSIEDENGKKVMGPLVVWVALHPGRNTASDARDVSPDVLNILVQHGVEGAVVEWYEGVVEKLLGPPLLRVTNDSNPSYYVRRALTAALGMPIAAKEREGSVSFFFHENRDKDGAPSNKVFGVSNKHVLRKDTTVDYDYRGPGAPRQYLRVCGDRRYKRFMAETRALIHKNIDEAVRLAEEVTRLENLESTDEDEAADNASALKKNKVLLEEAGEACVALENFLKEIDASFHDIAYRGVGWVDWAPKIASDIDANRYTLDIGTFELDSSKFSNNSFKGNVVELGSKFEPHELNKTFWPNDTNASGLKYPSNRQLKIRGVVTRELLANPDCYDDAGNAMYVVAKDGNATDLTVGRYTGLEAYLCDESGRKESIEVPIFNYSKTAGNFSAKGDSGSLIFTGDGRKLAVLHSGMPHVTFGTPAWWVVDRLMLKYKYADFDREAF</sequence>
<reference evidence="1 2" key="1">
    <citation type="submission" date="2015-04" db="EMBL/GenBank/DDBJ databases">
        <title>Complete genome sequence of Schizopora paradoxa KUC8140, a cosmopolitan wood degrader in East Asia.</title>
        <authorList>
            <consortium name="DOE Joint Genome Institute"/>
            <person name="Min B."/>
            <person name="Park H."/>
            <person name="Jang Y."/>
            <person name="Kim J.-J."/>
            <person name="Kim K.H."/>
            <person name="Pangilinan J."/>
            <person name="Lipzen A."/>
            <person name="Riley R."/>
            <person name="Grigoriev I.V."/>
            <person name="Spatafora J.W."/>
            <person name="Choi I.-G."/>
        </authorList>
    </citation>
    <scope>NUCLEOTIDE SEQUENCE [LARGE SCALE GENOMIC DNA]</scope>
    <source>
        <strain evidence="1 2">KUC8140</strain>
    </source>
</reference>
<dbReference type="InParanoid" id="A0A0H2RTZ8"/>
<evidence type="ECO:0000313" key="2">
    <source>
        <dbReference type="Proteomes" id="UP000053477"/>
    </source>
</evidence>
<protein>
    <submittedName>
        <fullName evidence="1">Uncharacterized protein</fullName>
    </submittedName>
</protein>